<evidence type="ECO:0000256" key="1">
    <source>
        <dbReference type="SAM" id="MobiDB-lite"/>
    </source>
</evidence>
<dbReference type="OrthoDB" id="2507178at2759"/>
<feature type="region of interest" description="Disordered" evidence="1">
    <location>
        <begin position="108"/>
        <end position="134"/>
    </location>
</feature>
<dbReference type="EMBL" id="KV440974">
    <property type="protein sequence ID" value="OAD78046.1"/>
    <property type="molecule type" value="Genomic_DNA"/>
</dbReference>
<feature type="compositionally biased region" description="Basic residues" evidence="1">
    <location>
        <begin position="108"/>
        <end position="118"/>
    </location>
</feature>
<reference evidence="3" key="1">
    <citation type="submission" date="2015-06" db="EMBL/GenBank/DDBJ databases">
        <title>Expansion of signal transduction pathways in fungi by whole-genome duplication.</title>
        <authorList>
            <consortium name="DOE Joint Genome Institute"/>
            <person name="Corrochano L.M."/>
            <person name="Kuo A."/>
            <person name="Marcet-Houben M."/>
            <person name="Polaino S."/>
            <person name="Salamov A."/>
            <person name="Villalobos J.M."/>
            <person name="Alvarez M.I."/>
            <person name="Avalos J."/>
            <person name="Benito E.P."/>
            <person name="Benoit I."/>
            <person name="Burger G."/>
            <person name="Camino L.P."/>
            <person name="Canovas D."/>
            <person name="Cerda-Olmedo E."/>
            <person name="Cheng J.-F."/>
            <person name="Dominguez A."/>
            <person name="Elias M."/>
            <person name="Eslava A.P."/>
            <person name="Glaser F."/>
            <person name="Grimwood J."/>
            <person name="Gutierrez G."/>
            <person name="Heitman J."/>
            <person name="Henrissat B."/>
            <person name="Iturriaga E.A."/>
            <person name="Lang B.F."/>
            <person name="Lavin J.L."/>
            <person name="Lee S."/>
            <person name="Li W."/>
            <person name="Lindquist E."/>
            <person name="Lopez-Garcia S."/>
            <person name="Luque E.M."/>
            <person name="Marcos A.T."/>
            <person name="Martin J."/>
            <person name="McCluskey K."/>
            <person name="Medina H.R."/>
            <person name="Miralles-Duran A."/>
            <person name="Miyazaki A."/>
            <person name="Munoz-Torres E."/>
            <person name="Oguiza J.A."/>
            <person name="Ohm R."/>
            <person name="Olmedo M."/>
            <person name="Orejas M."/>
            <person name="Ortiz-Castellanos L."/>
            <person name="Pisabarro A.G."/>
            <person name="Rodriguez-Romero J."/>
            <person name="Ruiz-Herrera J."/>
            <person name="Ruiz-Vazquez R."/>
            <person name="Sanz C."/>
            <person name="Schackwitz W."/>
            <person name="Schmutz J."/>
            <person name="Shahriari M."/>
            <person name="Shelest E."/>
            <person name="Silva-Franco F."/>
            <person name="Soanes D."/>
            <person name="Syed K."/>
            <person name="Tagua V.G."/>
            <person name="Talbot N.J."/>
            <person name="Thon M."/>
            <person name="De vries R.P."/>
            <person name="Wiebenga A."/>
            <person name="Yadav J.S."/>
            <person name="Braun E.L."/>
            <person name="Baker S."/>
            <person name="Garre V."/>
            <person name="Horwitz B."/>
            <person name="Torres-Martinez S."/>
            <person name="Idnurm A."/>
            <person name="Herrera-Estrella A."/>
            <person name="Gabaldon T."/>
            <person name="Grigoriev I.V."/>
        </authorList>
    </citation>
    <scope>NUCLEOTIDE SEQUENCE [LARGE SCALE GENOMIC DNA]</scope>
    <source>
        <strain evidence="3">NRRL 1555(-)</strain>
    </source>
</reference>
<feature type="compositionally biased region" description="Polar residues" evidence="1">
    <location>
        <begin position="215"/>
        <end position="229"/>
    </location>
</feature>
<dbReference type="Proteomes" id="UP000077315">
    <property type="component" value="Unassembled WGS sequence"/>
</dbReference>
<sequence>MSNLPNIINLEADTSGKNVEQKGDAFWEKITNHYHEYAPEGGILHNERSLPACWQIINKGVNKYVGILLAIVCSNSSGTNDEWNKTKTKFNLYHYFRILARHLKWKPSAPTKKKRRNSKVAASAPNPIGEGIDEEEFPACPAGRKFVKEQEATKRKWEKNIERLIALHSESIAKGDKAQDIKILLIDTSLIADSVSHQMMLDLKKKVQERGIGNTPISNDDSMSSNLFDISSKGDDCDGN</sequence>
<evidence type="ECO:0000313" key="3">
    <source>
        <dbReference type="Proteomes" id="UP000077315"/>
    </source>
</evidence>
<accession>A0A167PJ16</accession>
<evidence type="ECO:0000313" key="2">
    <source>
        <dbReference type="EMBL" id="OAD78046.1"/>
    </source>
</evidence>
<dbReference type="PANTHER" id="PTHR45125">
    <property type="entry name" value="F21J9.4-RELATED"/>
    <property type="match status" value="1"/>
</dbReference>
<keyword evidence="3" id="KW-1185">Reference proteome</keyword>
<dbReference type="RefSeq" id="XP_018296086.1">
    <property type="nucleotide sequence ID" value="XM_018430695.1"/>
</dbReference>
<organism evidence="2 3">
    <name type="scientific">Phycomyces blakesleeanus (strain ATCC 8743b / DSM 1359 / FGSC 10004 / NBRC 33097 / NRRL 1555)</name>
    <dbReference type="NCBI Taxonomy" id="763407"/>
    <lineage>
        <taxon>Eukaryota</taxon>
        <taxon>Fungi</taxon>
        <taxon>Fungi incertae sedis</taxon>
        <taxon>Mucoromycota</taxon>
        <taxon>Mucoromycotina</taxon>
        <taxon>Mucoromycetes</taxon>
        <taxon>Mucorales</taxon>
        <taxon>Phycomycetaceae</taxon>
        <taxon>Phycomyces</taxon>
    </lineage>
</organism>
<dbReference type="InParanoid" id="A0A167PJ16"/>
<dbReference type="PANTHER" id="PTHR45125:SF3">
    <property type="entry name" value="NO-APICAL-MERISTEM-ASSOCIATED CARBOXY-TERMINAL DOMAIN PROTEIN"/>
    <property type="match status" value="1"/>
</dbReference>
<proteinExistence type="predicted"/>
<feature type="region of interest" description="Disordered" evidence="1">
    <location>
        <begin position="212"/>
        <end position="240"/>
    </location>
</feature>
<dbReference type="AlphaFoldDB" id="A0A167PJ16"/>
<name>A0A167PJ16_PHYB8</name>
<gene>
    <name evidence="2" type="ORF">PHYBLDRAFT_141907</name>
</gene>
<dbReference type="GeneID" id="28991601"/>
<dbReference type="VEuPathDB" id="FungiDB:PHYBLDRAFT_141907"/>
<protein>
    <recommendedName>
        <fullName evidence="4">No apical meristem-associated C-terminal domain-containing protein</fullName>
    </recommendedName>
</protein>
<evidence type="ECO:0008006" key="4">
    <source>
        <dbReference type="Google" id="ProtNLM"/>
    </source>
</evidence>